<name>A0A2P2PNM4_RHIMU</name>
<feature type="transmembrane region" description="Helical" evidence="1">
    <location>
        <begin position="12"/>
        <end position="34"/>
    </location>
</feature>
<keyword evidence="1" id="KW-1133">Transmembrane helix</keyword>
<proteinExistence type="predicted"/>
<dbReference type="EMBL" id="GGEC01075824">
    <property type="protein sequence ID" value="MBX56308.1"/>
    <property type="molecule type" value="Transcribed_RNA"/>
</dbReference>
<reference evidence="2" key="1">
    <citation type="submission" date="2018-02" db="EMBL/GenBank/DDBJ databases">
        <title>Rhizophora mucronata_Transcriptome.</title>
        <authorList>
            <person name="Meera S.P."/>
            <person name="Sreeshan A."/>
            <person name="Augustine A."/>
        </authorList>
    </citation>
    <scope>NUCLEOTIDE SEQUENCE</scope>
    <source>
        <tissue evidence="2">Leaf</tissue>
    </source>
</reference>
<protein>
    <submittedName>
        <fullName evidence="2">Uncharacterized protein</fullName>
    </submittedName>
</protein>
<accession>A0A2P2PNM4</accession>
<feature type="transmembrane region" description="Helical" evidence="1">
    <location>
        <begin position="40"/>
        <end position="57"/>
    </location>
</feature>
<evidence type="ECO:0000256" key="1">
    <source>
        <dbReference type="SAM" id="Phobius"/>
    </source>
</evidence>
<sequence>MIFLKYSLKLRIFSLILECNVTIELFIFFEAIYIKLQVGSFLGQTLLICFLVFIVMVW</sequence>
<dbReference type="AlphaFoldDB" id="A0A2P2PNM4"/>
<organism evidence="2">
    <name type="scientific">Rhizophora mucronata</name>
    <name type="common">Asiatic mangrove</name>
    <dbReference type="NCBI Taxonomy" id="61149"/>
    <lineage>
        <taxon>Eukaryota</taxon>
        <taxon>Viridiplantae</taxon>
        <taxon>Streptophyta</taxon>
        <taxon>Embryophyta</taxon>
        <taxon>Tracheophyta</taxon>
        <taxon>Spermatophyta</taxon>
        <taxon>Magnoliopsida</taxon>
        <taxon>eudicotyledons</taxon>
        <taxon>Gunneridae</taxon>
        <taxon>Pentapetalae</taxon>
        <taxon>rosids</taxon>
        <taxon>fabids</taxon>
        <taxon>Malpighiales</taxon>
        <taxon>Rhizophoraceae</taxon>
        <taxon>Rhizophora</taxon>
    </lineage>
</organism>
<keyword evidence="1" id="KW-0812">Transmembrane</keyword>
<keyword evidence="1" id="KW-0472">Membrane</keyword>
<evidence type="ECO:0000313" key="2">
    <source>
        <dbReference type="EMBL" id="MBX56308.1"/>
    </source>
</evidence>